<dbReference type="InterPro" id="IPR047769">
    <property type="entry name" value="MFS_ArsJ"/>
</dbReference>
<accession>A0A9W7AHH7</accession>
<feature type="transmembrane region" description="Helical" evidence="1">
    <location>
        <begin position="181"/>
        <end position="202"/>
    </location>
</feature>
<dbReference type="Gene3D" id="1.20.1250.20">
    <property type="entry name" value="MFS general substrate transporter like domains"/>
    <property type="match status" value="1"/>
</dbReference>
<dbReference type="InterPro" id="IPR036259">
    <property type="entry name" value="MFS_trans_sf"/>
</dbReference>
<dbReference type="AlphaFoldDB" id="A0A9W7AHH7"/>
<evidence type="ECO:0000313" key="3">
    <source>
        <dbReference type="Proteomes" id="UP001165085"/>
    </source>
</evidence>
<dbReference type="OrthoDB" id="196955at2759"/>
<keyword evidence="1" id="KW-0472">Membrane</keyword>
<dbReference type="Proteomes" id="UP001165085">
    <property type="component" value="Unassembled WGS sequence"/>
</dbReference>
<dbReference type="EMBL" id="BRXY01000162">
    <property type="protein sequence ID" value="GMH72936.1"/>
    <property type="molecule type" value="Genomic_DNA"/>
</dbReference>
<evidence type="ECO:0000256" key="1">
    <source>
        <dbReference type="SAM" id="Phobius"/>
    </source>
</evidence>
<name>A0A9W7AHH7_9STRA</name>
<keyword evidence="3" id="KW-1185">Reference proteome</keyword>
<feature type="transmembrane region" description="Helical" evidence="1">
    <location>
        <begin position="444"/>
        <end position="464"/>
    </location>
</feature>
<feature type="transmembrane region" description="Helical" evidence="1">
    <location>
        <begin position="81"/>
        <end position="100"/>
    </location>
</feature>
<reference evidence="3" key="1">
    <citation type="journal article" date="2023" name="Commun. Biol.">
        <title>Genome analysis of Parmales, the sister group of diatoms, reveals the evolutionary specialization of diatoms from phago-mixotrophs to photoautotrophs.</title>
        <authorList>
            <person name="Ban H."/>
            <person name="Sato S."/>
            <person name="Yoshikawa S."/>
            <person name="Yamada K."/>
            <person name="Nakamura Y."/>
            <person name="Ichinomiya M."/>
            <person name="Sato N."/>
            <person name="Blanc-Mathieu R."/>
            <person name="Endo H."/>
            <person name="Kuwata A."/>
            <person name="Ogata H."/>
        </authorList>
    </citation>
    <scope>NUCLEOTIDE SEQUENCE [LARGE SCALE GENOMIC DNA]</scope>
    <source>
        <strain evidence="3">NIES 3701</strain>
    </source>
</reference>
<dbReference type="SUPFAM" id="SSF103473">
    <property type="entry name" value="MFS general substrate transporter"/>
    <property type="match status" value="2"/>
</dbReference>
<feature type="transmembrane region" description="Helical" evidence="1">
    <location>
        <begin position="335"/>
        <end position="357"/>
    </location>
</feature>
<dbReference type="PANTHER" id="PTHR23547:SF1">
    <property type="entry name" value="MAJOR FACILITATOR SUPERFAMILY MFS_1"/>
    <property type="match status" value="1"/>
</dbReference>
<sequence length="515" mass="55893">MSTPPPPSNVSPSLRPFLIITTTYLLFTITDGALRTTTLLFAYQSNFTPLSLSIIFGFYELAGVATNIFAGLLGSRMGIKFTLISGLILQVLCFSILFLWKDSYSNAEAMVFVTVAQVLGGVSKDLVKLGGKTVGKLVTNDDQQSKLFKLVSFLTGFKNSLKGVGYFLGSFLISQSLELSLIVNIAICGVAFPFALLLNADLGRVRGQDLKFRDVFRLANPRLTRLSLARMFLFMSRDFWFEVPLPFYLRSPGCTGLGSACSSSSTCETNTSCLSSICTNNNPGGGCGGLGLEKFLVGTFLGLYIILYGQVQSWTPQLITGPLKQTPPNKLTEVMYGYINVIPTAVMGGMMFWSSWFVDYEVDNMTTTLIVGVVGFAVIFAINSSVHSYLVVKYAERDKVAVSVGFYYMSNAFGRLFGTVGSGLIYGFVGGYGGDGESRDGRQGLAWCMVAGSISSIIAATLTFGIDDDAGGLKCGRFTCVKERQVYEEREMIKVEEDEDEKGGAVVVVEEESKV</sequence>
<feature type="transmembrane region" description="Helical" evidence="1">
    <location>
        <begin position="413"/>
        <end position="432"/>
    </location>
</feature>
<feature type="transmembrane region" description="Helical" evidence="1">
    <location>
        <begin position="50"/>
        <end position="74"/>
    </location>
</feature>
<proteinExistence type="predicted"/>
<keyword evidence="1" id="KW-0812">Transmembrane</keyword>
<dbReference type="PANTHER" id="PTHR23547">
    <property type="entry name" value="MAJOR FACILITATOR SUPERFAMILY DOMAIN, GENERAL SUBSTRATE TRANSPORTER"/>
    <property type="match status" value="1"/>
</dbReference>
<evidence type="ECO:0000313" key="2">
    <source>
        <dbReference type="EMBL" id="GMH72936.1"/>
    </source>
</evidence>
<keyword evidence="1" id="KW-1133">Transmembrane helix</keyword>
<feature type="transmembrane region" description="Helical" evidence="1">
    <location>
        <begin position="369"/>
        <end position="392"/>
    </location>
</feature>
<gene>
    <name evidence="2" type="ORF">TrST_g2515</name>
</gene>
<comment type="caution">
    <text evidence="2">The sequence shown here is derived from an EMBL/GenBank/DDBJ whole genome shotgun (WGS) entry which is preliminary data.</text>
</comment>
<protein>
    <submittedName>
        <fullName evidence="2">Uncharacterized protein</fullName>
    </submittedName>
</protein>
<organism evidence="2 3">
    <name type="scientific">Triparma strigata</name>
    <dbReference type="NCBI Taxonomy" id="1606541"/>
    <lineage>
        <taxon>Eukaryota</taxon>
        <taxon>Sar</taxon>
        <taxon>Stramenopiles</taxon>
        <taxon>Ochrophyta</taxon>
        <taxon>Bolidophyceae</taxon>
        <taxon>Parmales</taxon>
        <taxon>Triparmaceae</taxon>
        <taxon>Triparma</taxon>
    </lineage>
</organism>